<dbReference type="InParanoid" id="A0A0C9ZQK8"/>
<dbReference type="Proteomes" id="UP000054485">
    <property type="component" value="Unassembled WGS sequence"/>
</dbReference>
<reference evidence="2" key="2">
    <citation type="submission" date="2015-01" db="EMBL/GenBank/DDBJ databases">
        <title>Evolutionary Origins and Diversification of the Mycorrhizal Mutualists.</title>
        <authorList>
            <consortium name="DOE Joint Genome Institute"/>
            <consortium name="Mycorrhizal Genomics Consortium"/>
            <person name="Kohler A."/>
            <person name="Kuo A."/>
            <person name="Nagy L.G."/>
            <person name="Floudas D."/>
            <person name="Copeland A."/>
            <person name="Barry K.W."/>
            <person name="Cichocki N."/>
            <person name="Veneault-Fourrey C."/>
            <person name="LaButti K."/>
            <person name="Lindquist E.A."/>
            <person name="Lipzen A."/>
            <person name="Lundell T."/>
            <person name="Morin E."/>
            <person name="Murat C."/>
            <person name="Riley R."/>
            <person name="Ohm R."/>
            <person name="Sun H."/>
            <person name="Tunlid A."/>
            <person name="Henrissat B."/>
            <person name="Grigoriev I.V."/>
            <person name="Hibbett D.S."/>
            <person name="Martin F."/>
        </authorList>
    </citation>
    <scope>NUCLEOTIDE SEQUENCE [LARGE SCALE GENOMIC DNA]</scope>
    <source>
        <strain evidence="2">UH-Slu-Lm8-n1</strain>
    </source>
</reference>
<sequence>IHQEYLRTLNLMINKELRILCCEICRVVITPDAAKAHVKNEHSHVKFDAMKFIKALKEENIRSDLPNIPSSKSQIEGLAVHDALACSHCNKISTGTKGMYNHHLEEHKEIAMPSEWRACKAQQFRRGGPGINQLLWEVEDGVKEGKQTEGLIKAIMKEMETVLRVVEAPEDARMVSPWLLTTGWHEHLSGRDTKDLMDLVAIPKRSDGLMPLLKESVESYYEGALALLSTTDELTLQRLNSPDP</sequence>
<organism evidence="1 2">
    <name type="scientific">Suillus luteus UH-Slu-Lm8-n1</name>
    <dbReference type="NCBI Taxonomy" id="930992"/>
    <lineage>
        <taxon>Eukaryota</taxon>
        <taxon>Fungi</taxon>
        <taxon>Dikarya</taxon>
        <taxon>Basidiomycota</taxon>
        <taxon>Agaricomycotina</taxon>
        <taxon>Agaricomycetes</taxon>
        <taxon>Agaricomycetidae</taxon>
        <taxon>Boletales</taxon>
        <taxon>Suillineae</taxon>
        <taxon>Suillaceae</taxon>
        <taxon>Suillus</taxon>
    </lineage>
</organism>
<gene>
    <name evidence="1" type="ORF">CY34DRAFT_33270</name>
</gene>
<feature type="non-terminal residue" evidence="1">
    <location>
        <position position="244"/>
    </location>
</feature>
<feature type="non-terminal residue" evidence="1">
    <location>
        <position position="1"/>
    </location>
</feature>
<accession>A0A0C9ZQK8</accession>
<proteinExistence type="predicted"/>
<name>A0A0C9ZQK8_9AGAM</name>
<dbReference type="InterPro" id="IPR022698">
    <property type="entry name" value="OrsD"/>
</dbReference>
<protein>
    <recommendedName>
        <fullName evidence="3">C2H2-type domain-containing protein</fullName>
    </recommendedName>
</protein>
<keyword evidence="2" id="KW-1185">Reference proteome</keyword>
<reference evidence="1 2" key="1">
    <citation type="submission" date="2014-04" db="EMBL/GenBank/DDBJ databases">
        <authorList>
            <consortium name="DOE Joint Genome Institute"/>
            <person name="Kuo A."/>
            <person name="Ruytinx J."/>
            <person name="Rineau F."/>
            <person name="Colpaert J."/>
            <person name="Kohler A."/>
            <person name="Nagy L.G."/>
            <person name="Floudas D."/>
            <person name="Copeland A."/>
            <person name="Barry K.W."/>
            <person name="Cichocki N."/>
            <person name="Veneault-Fourrey C."/>
            <person name="LaButti K."/>
            <person name="Lindquist E.A."/>
            <person name="Lipzen A."/>
            <person name="Lundell T."/>
            <person name="Morin E."/>
            <person name="Murat C."/>
            <person name="Sun H."/>
            <person name="Tunlid A."/>
            <person name="Henrissat B."/>
            <person name="Grigoriev I.V."/>
            <person name="Hibbett D.S."/>
            <person name="Martin F."/>
            <person name="Nordberg H.P."/>
            <person name="Cantor M.N."/>
            <person name="Hua S.X."/>
        </authorList>
    </citation>
    <scope>NUCLEOTIDE SEQUENCE [LARGE SCALE GENOMIC DNA]</scope>
    <source>
        <strain evidence="1 2">UH-Slu-Lm8-n1</strain>
    </source>
</reference>
<dbReference type="OrthoDB" id="2693358at2759"/>
<evidence type="ECO:0000313" key="1">
    <source>
        <dbReference type="EMBL" id="KIK31591.1"/>
    </source>
</evidence>
<dbReference type="AlphaFoldDB" id="A0A0C9ZQK8"/>
<dbReference type="EMBL" id="KN836845">
    <property type="protein sequence ID" value="KIK31591.1"/>
    <property type="molecule type" value="Genomic_DNA"/>
</dbReference>
<evidence type="ECO:0008006" key="3">
    <source>
        <dbReference type="Google" id="ProtNLM"/>
    </source>
</evidence>
<dbReference type="Pfam" id="PF12013">
    <property type="entry name" value="OrsD"/>
    <property type="match status" value="1"/>
</dbReference>
<dbReference type="HOGENOM" id="CLU_099692_0_0_1"/>
<evidence type="ECO:0000313" key="2">
    <source>
        <dbReference type="Proteomes" id="UP000054485"/>
    </source>
</evidence>